<accession>A0A084WUC2</accession>
<evidence type="ECO:0000313" key="4">
    <source>
        <dbReference type="Proteomes" id="UP000030765"/>
    </source>
</evidence>
<keyword evidence="2" id="KW-0808">Transferase</keyword>
<dbReference type="AlphaFoldDB" id="A0A084WUC2"/>
<dbReference type="VEuPathDB" id="VectorBase:ASIC022055"/>
<keyword evidence="4" id="KW-1185">Reference proteome</keyword>
<protein>
    <submittedName>
        <fullName evidence="2 3">3-phosphoinositide-dependent protein kinase 1-like isoform X1</fullName>
    </submittedName>
</protein>
<gene>
    <name evidence="2" type="ORF">ZHAS_00022055</name>
</gene>
<dbReference type="Proteomes" id="UP000030765">
    <property type="component" value="Unassembled WGS sequence"/>
</dbReference>
<organism evidence="2">
    <name type="scientific">Anopheles sinensis</name>
    <name type="common">Mosquito</name>
    <dbReference type="NCBI Taxonomy" id="74873"/>
    <lineage>
        <taxon>Eukaryota</taxon>
        <taxon>Metazoa</taxon>
        <taxon>Ecdysozoa</taxon>
        <taxon>Arthropoda</taxon>
        <taxon>Hexapoda</taxon>
        <taxon>Insecta</taxon>
        <taxon>Pterygota</taxon>
        <taxon>Neoptera</taxon>
        <taxon>Endopterygota</taxon>
        <taxon>Diptera</taxon>
        <taxon>Nematocera</taxon>
        <taxon>Culicoidea</taxon>
        <taxon>Culicidae</taxon>
        <taxon>Anophelinae</taxon>
        <taxon>Anopheles</taxon>
    </lineage>
</organism>
<dbReference type="EMBL" id="ATLV01027050">
    <property type="status" value="NOT_ANNOTATED_CDS"/>
    <property type="molecule type" value="Genomic_DNA"/>
</dbReference>
<dbReference type="EMBL" id="KE525421">
    <property type="protein sequence ID" value="KFB53816.1"/>
    <property type="molecule type" value="Genomic_DNA"/>
</dbReference>
<name>A0A084WUC2_ANOSI</name>
<reference evidence="3" key="2">
    <citation type="submission" date="2020-05" db="UniProtKB">
        <authorList>
            <consortium name="EnsemblMetazoa"/>
        </authorList>
    </citation>
    <scope>IDENTIFICATION</scope>
</reference>
<keyword evidence="2" id="KW-0418">Kinase</keyword>
<dbReference type="EnsemblMetazoa" id="ASIC022055-RA">
    <property type="protein sequence ID" value="ASIC022055-PA"/>
    <property type="gene ID" value="ASIC022055"/>
</dbReference>
<reference evidence="2 4" key="1">
    <citation type="journal article" date="2014" name="BMC Genomics">
        <title>Genome sequence of Anopheles sinensis provides insight into genetics basis of mosquito competence for malaria parasites.</title>
        <authorList>
            <person name="Zhou D."/>
            <person name="Zhang D."/>
            <person name="Ding G."/>
            <person name="Shi L."/>
            <person name="Hou Q."/>
            <person name="Ye Y."/>
            <person name="Xu Y."/>
            <person name="Zhou H."/>
            <person name="Xiong C."/>
            <person name="Li S."/>
            <person name="Yu J."/>
            <person name="Hong S."/>
            <person name="Yu X."/>
            <person name="Zou P."/>
            <person name="Chen C."/>
            <person name="Chang X."/>
            <person name="Wang W."/>
            <person name="Lv Y."/>
            <person name="Sun Y."/>
            <person name="Ma L."/>
            <person name="Shen B."/>
            <person name="Zhu C."/>
        </authorList>
    </citation>
    <scope>NUCLEOTIDE SEQUENCE [LARGE SCALE GENOMIC DNA]</scope>
</reference>
<proteinExistence type="predicted"/>
<evidence type="ECO:0000256" key="1">
    <source>
        <dbReference type="SAM" id="MobiDB-lite"/>
    </source>
</evidence>
<evidence type="ECO:0000313" key="2">
    <source>
        <dbReference type="EMBL" id="KFB53816.1"/>
    </source>
</evidence>
<dbReference type="GO" id="GO:0016301">
    <property type="term" value="F:kinase activity"/>
    <property type="evidence" value="ECO:0007669"/>
    <property type="project" value="UniProtKB-KW"/>
</dbReference>
<sequence length="77" mass="8207">MRDTTVLEARVVLQSCEGDAMVQRAAADTMGPGPGGAVERNGKKRANAVPQQPNAGLGKHARLVTQTRSSHSRERAR</sequence>
<feature type="region of interest" description="Disordered" evidence="1">
    <location>
        <begin position="28"/>
        <end position="77"/>
    </location>
</feature>
<evidence type="ECO:0000313" key="3">
    <source>
        <dbReference type="EnsemblMetazoa" id="ASIC022055-PA"/>
    </source>
</evidence>